<dbReference type="PATRIC" id="fig|320787.5.peg.2630"/>
<accession>A0A0H4PG56</accession>
<dbReference type="OrthoDB" id="977349at2"/>
<dbReference type="GO" id="GO:0005737">
    <property type="term" value="C:cytoplasm"/>
    <property type="evidence" value="ECO:0007669"/>
    <property type="project" value="UniProtKB-SubCell"/>
</dbReference>
<gene>
    <name evidence="6" type="ORF">CA2015_2402</name>
</gene>
<evidence type="ECO:0000313" key="7">
    <source>
        <dbReference type="Proteomes" id="UP000036520"/>
    </source>
</evidence>
<evidence type="ECO:0000256" key="4">
    <source>
        <dbReference type="ARBA" id="ARBA00023004"/>
    </source>
</evidence>
<dbReference type="KEGG" id="camu:CA2015_2402"/>
<evidence type="ECO:0000259" key="5">
    <source>
        <dbReference type="Pfam" id="PF01814"/>
    </source>
</evidence>
<dbReference type="Pfam" id="PF01814">
    <property type="entry name" value="Hemerythrin"/>
    <property type="match status" value="1"/>
</dbReference>
<protein>
    <submittedName>
        <fullName evidence="6">Nitric oxide-dependent regulator DnrN or NorA</fullName>
    </submittedName>
</protein>
<keyword evidence="4" id="KW-0408">Iron</keyword>
<keyword evidence="7" id="KW-1185">Reference proteome</keyword>
<sequence>MHSSKNKHRKSIGELVTENHVLAEVLHYFGISFFQHEQHSLEDVCAKYKVNPSQVIDELEEWASRVEPTSDELFLHPIGVLVGYLKKKHRYFIRQALPFLTSMVEGIEMEKSQKSLITDLRLMFPLFVDDFIHHIHEEEDTLFERIAYLHEIENGSIPLNEAIKVFALPSIQRMAAEHDAHDDEMKGIRKLTNDYLISKDASISVRVLYLELQKLESELMIHAKIENDLLFPKAVELEREVFRRLHLQIKSN</sequence>
<feature type="domain" description="Hemerythrin-like" evidence="5">
    <location>
        <begin position="83"/>
        <end position="234"/>
    </location>
</feature>
<dbReference type="Proteomes" id="UP000036520">
    <property type="component" value="Chromosome"/>
</dbReference>
<dbReference type="EMBL" id="CP012040">
    <property type="protein sequence ID" value="AKP51818.1"/>
    <property type="molecule type" value="Genomic_DNA"/>
</dbReference>
<proteinExistence type="predicted"/>
<keyword evidence="3" id="KW-0479">Metal-binding</keyword>
<dbReference type="RefSeq" id="WP_048642118.1">
    <property type="nucleotide sequence ID" value="NZ_CP012040.1"/>
</dbReference>
<dbReference type="AlphaFoldDB" id="A0A0H4PG56"/>
<evidence type="ECO:0000256" key="1">
    <source>
        <dbReference type="ARBA" id="ARBA00004496"/>
    </source>
</evidence>
<name>A0A0H4PG56_9BACT</name>
<dbReference type="InterPro" id="IPR012312">
    <property type="entry name" value="Hemerythrin-like"/>
</dbReference>
<comment type="subcellular location">
    <subcellularLocation>
        <location evidence="1">Cytoplasm</location>
    </subcellularLocation>
</comment>
<dbReference type="Gene3D" id="1.20.120.520">
    <property type="entry name" value="nmb1532 protein domain like"/>
    <property type="match status" value="1"/>
</dbReference>
<organism evidence="6 7">
    <name type="scientific">Cyclobacterium amurskyense</name>
    <dbReference type="NCBI Taxonomy" id="320787"/>
    <lineage>
        <taxon>Bacteria</taxon>
        <taxon>Pseudomonadati</taxon>
        <taxon>Bacteroidota</taxon>
        <taxon>Cytophagia</taxon>
        <taxon>Cytophagales</taxon>
        <taxon>Cyclobacteriaceae</taxon>
        <taxon>Cyclobacterium</taxon>
    </lineage>
</organism>
<keyword evidence="2" id="KW-0963">Cytoplasm</keyword>
<dbReference type="PANTHER" id="PTHR36438:SF1">
    <property type="entry name" value="IRON-SULFUR CLUSTER REPAIR PROTEIN YTFE"/>
    <property type="match status" value="1"/>
</dbReference>
<evidence type="ECO:0000256" key="3">
    <source>
        <dbReference type="ARBA" id="ARBA00022723"/>
    </source>
</evidence>
<evidence type="ECO:0000256" key="2">
    <source>
        <dbReference type="ARBA" id="ARBA00022490"/>
    </source>
</evidence>
<dbReference type="STRING" id="320787.CA2015_2402"/>
<evidence type="ECO:0000313" key="6">
    <source>
        <dbReference type="EMBL" id="AKP51818.1"/>
    </source>
</evidence>
<dbReference type="PANTHER" id="PTHR36438">
    <property type="entry name" value="IRON-SULFUR CLUSTER REPAIR PROTEIN YTFE"/>
    <property type="match status" value="1"/>
</dbReference>
<dbReference type="GO" id="GO:0046872">
    <property type="term" value="F:metal ion binding"/>
    <property type="evidence" value="ECO:0007669"/>
    <property type="project" value="UniProtKB-KW"/>
</dbReference>
<reference evidence="6 7" key="1">
    <citation type="submission" date="2015-07" db="EMBL/GenBank/DDBJ databases">
        <authorList>
            <person name="Kim K.M."/>
        </authorList>
    </citation>
    <scope>NUCLEOTIDE SEQUENCE [LARGE SCALE GENOMIC DNA]</scope>
    <source>
        <strain evidence="6 7">KCTC 12363</strain>
    </source>
</reference>
<dbReference type="InterPro" id="IPR019903">
    <property type="entry name" value="RIC_family"/>
</dbReference>